<dbReference type="EMBL" id="VCAZ01000135">
    <property type="protein sequence ID" value="TSW75976.1"/>
    <property type="molecule type" value="Genomic_DNA"/>
</dbReference>
<feature type="domain" description="Ig-like" evidence="6">
    <location>
        <begin position="335"/>
        <end position="423"/>
    </location>
</feature>
<dbReference type="OrthoDB" id="8719906at2759"/>
<dbReference type="Pfam" id="PF00530">
    <property type="entry name" value="SRCR"/>
    <property type="match status" value="1"/>
</dbReference>
<protein>
    <submittedName>
        <fullName evidence="7">Uncharacterized protein</fullName>
    </submittedName>
</protein>
<dbReference type="PROSITE" id="PS50835">
    <property type="entry name" value="IG_LIKE"/>
    <property type="match status" value="1"/>
</dbReference>
<feature type="disulfide bond" evidence="2">
    <location>
        <begin position="301"/>
        <end position="311"/>
    </location>
</feature>
<evidence type="ECO:0000256" key="4">
    <source>
        <dbReference type="SAM" id="SignalP"/>
    </source>
</evidence>
<evidence type="ECO:0000256" key="1">
    <source>
        <dbReference type="ARBA" id="ARBA00023157"/>
    </source>
</evidence>
<evidence type="ECO:0000313" key="7">
    <source>
        <dbReference type="EMBL" id="TSW75976.1"/>
    </source>
</evidence>
<dbReference type="PROSITE" id="PS50287">
    <property type="entry name" value="SRCR_2"/>
    <property type="match status" value="1"/>
</dbReference>
<evidence type="ECO:0000256" key="2">
    <source>
        <dbReference type="PROSITE-ProRule" id="PRU00196"/>
    </source>
</evidence>
<dbReference type="InterPro" id="IPR007110">
    <property type="entry name" value="Ig-like_dom"/>
</dbReference>
<reference evidence="7 8" key="1">
    <citation type="journal article" date="2019" name="Genome Biol. Evol.">
        <title>Whole-Genome Sequencing of the Giant Devil Catfish, Bagarius yarrelli.</title>
        <authorList>
            <person name="Jiang W."/>
            <person name="Lv Y."/>
            <person name="Cheng L."/>
            <person name="Yang K."/>
            <person name="Chao B."/>
            <person name="Wang X."/>
            <person name="Li Y."/>
            <person name="Pan X."/>
            <person name="You X."/>
            <person name="Zhang Y."/>
            <person name="Yang J."/>
            <person name="Li J."/>
            <person name="Zhang X."/>
            <person name="Liu S."/>
            <person name="Sun C."/>
            <person name="Yang J."/>
            <person name="Shi Q."/>
        </authorList>
    </citation>
    <scope>NUCLEOTIDE SEQUENCE [LARGE SCALE GENOMIC DNA]</scope>
    <source>
        <strain evidence="7">JWS20170419001</strain>
        <tissue evidence="7">Muscle</tissue>
    </source>
</reference>
<keyword evidence="4" id="KW-0732">Signal</keyword>
<sequence length="460" mass="50788">MKLRVLYLVVCLCVWVESQDLLPAPTLNFSSSVNRSAITRYSSIHVVCTIPENVSLPVDVYLSLAEKAANSPLRSSIFQSQRQVEFSLDARPDYETTFVCWYQNFYSKVQSQFSNGLDVVVSALPDPKLFIFPPVFPVGMNYSVQCEVSQLNYKNVTIHMYNRLLPISPGKEVFQYIGFRFLLPGDTGAVVYRTNARETYEYMCEEEVFQKGRTLLSRTTITAMPEELPVRLVPTDPSLGSCIGYAFLKVKDDWRPLCFAPSFYDSLTVAHVICRDLGCGSAVESESLAVSAPDAIGTPNCIGKEKKLAECPILVKSGCGRGTLNIACSATLLPPKLSLLEYNALSRVYVRTDESVTLQCVFESPVKEANIIFTQNGNVRYSTRARSGLKETWVLPETVPEGEYACFVRAREGGYKTESSNVIGIYIYDPPPAGVVAGGVITTIVGVIILVLLCIYGSSS</sequence>
<feature type="domain" description="SRCR" evidence="5">
    <location>
        <begin position="230"/>
        <end position="329"/>
    </location>
</feature>
<comment type="caution">
    <text evidence="2">Lacks conserved residue(s) required for the propagation of feature annotation.</text>
</comment>
<keyword evidence="3" id="KW-0472">Membrane</keyword>
<keyword evidence="8" id="KW-1185">Reference proteome</keyword>
<dbReference type="InterPro" id="IPR001190">
    <property type="entry name" value="SRCR"/>
</dbReference>
<gene>
    <name evidence="7" type="ORF">Baya_13617</name>
</gene>
<feature type="signal peptide" evidence="4">
    <location>
        <begin position="1"/>
        <end position="18"/>
    </location>
</feature>
<dbReference type="GO" id="GO:0016020">
    <property type="term" value="C:membrane"/>
    <property type="evidence" value="ECO:0007669"/>
    <property type="project" value="InterPro"/>
</dbReference>
<feature type="transmembrane region" description="Helical" evidence="3">
    <location>
        <begin position="435"/>
        <end position="456"/>
    </location>
</feature>
<dbReference type="Proteomes" id="UP000319801">
    <property type="component" value="Unassembled WGS sequence"/>
</dbReference>
<organism evidence="7 8">
    <name type="scientific">Bagarius yarrelli</name>
    <name type="common">Goonch</name>
    <name type="synonym">Bagrus yarrelli</name>
    <dbReference type="NCBI Taxonomy" id="175774"/>
    <lineage>
        <taxon>Eukaryota</taxon>
        <taxon>Metazoa</taxon>
        <taxon>Chordata</taxon>
        <taxon>Craniata</taxon>
        <taxon>Vertebrata</taxon>
        <taxon>Euteleostomi</taxon>
        <taxon>Actinopterygii</taxon>
        <taxon>Neopterygii</taxon>
        <taxon>Teleostei</taxon>
        <taxon>Ostariophysi</taxon>
        <taxon>Siluriformes</taxon>
        <taxon>Sisoridae</taxon>
        <taxon>Sisorinae</taxon>
        <taxon>Bagarius</taxon>
    </lineage>
</organism>
<dbReference type="SUPFAM" id="SSF56487">
    <property type="entry name" value="SRCR-like"/>
    <property type="match status" value="1"/>
</dbReference>
<name>A0A556V6H5_BAGYA</name>
<keyword evidence="1 2" id="KW-1015">Disulfide bond</keyword>
<feature type="chain" id="PRO_5021784607" evidence="4">
    <location>
        <begin position="19"/>
        <end position="460"/>
    </location>
</feature>
<comment type="caution">
    <text evidence="7">The sequence shown here is derived from an EMBL/GenBank/DDBJ whole genome shotgun (WGS) entry which is preliminary data.</text>
</comment>
<keyword evidence="3" id="KW-0812">Transmembrane</keyword>
<proteinExistence type="predicted"/>
<dbReference type="SMART" id="SM00202">
    <property type="entry name" value="SR"/>
    <property type="match status" value="1"/>
</dbReference>
<evidence type="ECO:0000259" key="5">
    <source>
        <dbReference type="PROSITE" id="PS50287"/>
    </source>
</evidence>
<keyword evidence="3" id="KW-1133">Transmembrane helix</keyword>
<dbReference type="AlphaFoldDB" id="A0A556V6H5"/>
<evidence type="ECO:0000259" key="6">
    <source>
        <dbReference type="PROSITE" id="PS50835"/>
    </source>
</evidence>
<evidence type="ECO:0000313" key="8">
    <source>
        <dbReference type="Proteomes" id="UP000319801"/>
    </source>
</evidence>
<evidence type="ECO:0000256" key="3">
    <source>
        <dbReference type="SAM" id="Phobius"/>
    </source>
</evidence>
<accession>A0A556V6H5</accession>
<dbReference type="InterPro" id="IPR036772">
    <property type="entry name" value="SRCR-like_dom_sf"/>
</dbReference>
<dbReference type="Gene3D" id="3.10.250.10">
    <property type="entry name" value="SRCR-like domain"/>
    <property type="match status" value="1"/>
</dbReference>